<dbReference type="InterPro" id="IPR011861">
    <property type="entry name" value="Transald_staph-type"/>
</dbReference>
<accession>A8PN98</accession>
<sequence>MVLAATFFIVLFLDEGVDRMKLNALTINLFADGAEMADLLAWYKNPLIKGFTTNPTLMKKSGITDCRKFAKELLQAIPDRPISFEVFSDDIVEMERQALAISALAENVYVKIPITDSQGQFTFKLIEKLAQQGIKQNITALTTVEHVVQVSQLLGTHTPAYLSVFAGRIADTGIDPVPLMAKALQILKEKPNQELIWASSREVLNIIQAENIHCPIITVTPSLLKKLSGLGRDLNEVSLETVKMFRNDAIEAEFVL</sequence>
<dbReference type="OrthoDB" id="9807051at2"/>
<dbReference type="EC" id="2.2.1.2" evidence="2"/>
<dbReference type="InterPro" id="IPR001585">
    <property type="entry name" value="TAL/FSA"/>
</dbReference>
<dbReference type="eggNOG" id="COG0176">
    <property type="taxonomic scope" value="Bacteria"/>
</dbReference>
<proteinExistence type="predicted"/>
<dbReference type="PANTHER" id="PTHR10683">
    <property type="entry name" value="TRANSALDOLASE"/>
    <property type="match status" value="1"/>
</dbReference>
<evidence type="ECO:0000256" key="1">
    <source>
        <dbReference type="ARBA" id="ARBA00023270"/>
    </source>
</evidence>
<dbReference type="Gene3D" id="3.20.20.70">
    <property type="entry name" value="Aldolase class I"/>
    <property type="match status" value="1"/>
</dbReference>
<organism evidence="2 3">
    <name type="scientific">Rickettsiella grylli</name>
    <dbReference type="NCBI Taxonomy" id="59196"/>
    <lineage>
        <taxon>Bacteria</taxon>
        <taxon>Pseudomonadati</taxon>
        <taxon>Pseudomonadota</taxon>
        <taxon>Gammaproteobacteria</taxon>
        <taxon>Legionellales</taxon>
        <taxon>Coxiellaceae</taxon>
        <taxon>Rickettsiella</taxon>
    </lineage>
</organism>
<dbReference type="Proteomes" id="UP000054075">
    <property type="component" value="Unassembled WGS sequence"/>
</dbReference>
<dbReference type="AlphaFoldDB" id="A8PN98"/>
<name>A8PN98_9COXI</name>
<reference evidence="2" key="1">
    <citation type="submission" date="2006-04" db="EMBL/GenBank/DDBJ databases">
        <authorList>
            <person name="Seshadri R."/>
            <person name="Federici B.A."/>
        </authorList>
    </citation>
    <scope>NUCLEOTIDE SEQUENCE [LARGE SCALE GENOMIC DNA]</scope>
</reference>
<dbReference type="PANTHER" id="PTHR10683:SF40">
    <property type="entry name" value="FRUCTOSE-6-PHOSPHATE ALDOLASE 1-RELATED"/>
    <property type="match status" value="1"/>
</dbReference>
<dbReference type="GO" id="GO:0005975">
    <property type="term" value="P:carbohydrate metabolic process"/>
    <property type="evidence" value="ECO:0007669"/>
    <property type="project" value="InterPro"/>
</dbReference>
<dbReference type="InterPro" id="IPR013785">
    <property type="entry name" value="Aldolase_TIM"/>
</dbReference>
<keyword evidence="2" id="KW-0808">Transferase</keyword>
<dbReference type="GO" id="GO:0004801">
    <property type="term" value="F:transaldolase activity"/>
    <property type="evidence" value="ECO:0007669"/>
    <property type="project" value="UniProtKB-EC"/>
</dbReference>
<keyword evidence="1" id="KW-0704">Schiff base</keyword>
<evidence type="ECO:0000313" key="2">
    <source>
        <dbReference type="EMBL" id="EDP46473.1"/>
    </source>
</evidence>
<dbReference type="EMBL" id="AAQJ02000001">
    <property type="protein sequence ID" value="EDP46473.1"/>
    <property type="molecule type" value="Genomic_DNA"/>
</dbReference>
<gene>
    <name evidence="2" type="ORF">RICGR_0946</name>
</gene>
<dbReference type="Pfam" id="PF00923">
    <property type="entry name" value="TAL_FSA"/>
    <property type="match status" value="1"/>
</dbReference>
<dbReference type="NCBIfam" id="TIGR02134">
    <property type="entry name" value="transald_staph"/>
    <property type="match status" value="1"/>
</dbReference>
<reference evidence="2" key="2">
    <citation type="submission" date="2007-10" db="EMBL/GenBank/DDBJ databases">
        <authorList>
            <person name="Myers G.S."/>
        </authorList>
    </citation>
    <scope>NUCLEOTIDE SEQUENCE [LARGE SCALE GENOMIC DNA]</scope>
</reference>
<dbReference type="SUPFAM" id="SSF51569">
    <property type="entry name" value="Aldolase"/>
    <property type="match status" value="1"/>
</dbReference>
<protein>
    <submittedName>
        <fullName evidence="2">Transaldolase</fullName>
        <ecNumber evidence="2">2.2.1.2</ecNumber>
    </submittedName>
</protein>
<dbReference type="STRING" id="59196.RICGR_0946"/>
<evidence type="ECO:0000313" key="3">
    <source>
        <dbReference type="Proteomes" id="UP000054075"/>
    </source>
</evidence>
<comment type="caution">
    <text evidence="2">The sequence shown here is derived from an EMBL/GenBank/DDBJ whole genome shotgun (WGS) entry which is preliminary data.</text>
</comment>
<keyword evidence="3" id="KW-1185">Reference proteome</keyword>